<organism evidence="2">
    <name type="scientific">Bradyrhizobium barranii subsp. barranii</name>
    <dbReference type="NCBI Taxonomy" id="2823807"/>
    <lineage>
        <taxon>Bacteria</taxon>
        <taxon>Pseudomonadati</taxon>
        <taxon>Pseudomonadota</taxon>
        <taxon>Alphaproteobacteria</taxon>
        <taxon>Hyphomicrobiales</taxon>
        <taxon>Nitrobacteraceae</taxon>
        <taxon>Bradyrhizobium</taxon>
        <taxon>Bradyrhizobium barranii</taxon>
    </lineage>
</organism>
<dbReference type="EMBL" id="JAGEMI010000001">
    <property type="protein sequence ID" value="MBO1867958.1"/>
    <property type="molecule type" value="Genomic_DNA"/>
</dbReference>
<feature type="region of interest" description="Disordered" evidence="1">
    <location>
        <begin position="1"/>
        <end position="22"/>
    </location>
</feature>
<protein>
    <submittedName>
        <fullName evidence="2">Uncharacterized protein</fullName>
    </submittedName>
</protein>
<sequence length="465" mass="51798">MRRSIRTRRCGPDLLRGDGTKARDRAAYDQPDIVFEQDLRDREPLRLRLGAERLGNSGRRKSGHLTLEFGVDLFAVGIVDDLLVGKARRRRPFRLGEAAPCDRRGGRKREEHAADLRGTIDRVRRTRDRRIDIGPKQRIDKQERRLALPTLGCVGGSVEDRVARSNPKRNSVERVERDLVIAQGDTGAPVRGVCDRPGRHQDSQARSADGMPIGRIIRNDAEKNGVGANGRVGCRCERHVRHQIHGHPPWPKIRCEPPVCRIDVFGPGRRLLEHQKRPAGFGHDNRLGAGTRLEQVVLRVAVRPDVDGIVYGRREAEMQTDLDGLAEHPEAGDHDRNPHADTRLDIEANAVVRFHIEAVGNPYANGDSGLHDAEVDIAVYLAEYADLPADRDEGGCCLRPLAHLRASRIVPEHAIASLDLGEHRDRQPGTKDTLVDLLAEADTKRHADLGDSLHPAPSVHERGRK</sequence>
<comment type="caution">
    <text evidence="2">The sequence shown here is derived from an EMBL/GenBank/DDBJ whole genome shotgun (WGS) entry which is preliminary data.</text>
</comment>
<reference evidence="2" key="1">
    <citation type="submission" date="2021-03" db="EMBL/GenBank/DDBJ databases">
        <title>Whole Genome Sequence of Bradyrhizobium sp. Strain 144S4.</title>
        <authorList>
            <person name="Bromfield E.S.P."/>
            <person name="Cloutier S."/>
        </authorList>
    </citation>
    <scope>NUCLEOTIDE SEQUENCE [LARGE SCALE GENOMIC DNA]</scope>
    <source>
        <strain evidence="2">144S4</strain>
    </source>
</reference>
<name>A0A939MF06_9BRAD</name>
<feature type="region of interest" description="Disordered" evidence="1">
    <location>
        <begin position="446"/>
        <end position="465"/>
    </location>
</feature>
<gene>
    <name evidence="2" type="ORF">J4G43_46195</name>
</gene>
<accession>A0A939MF06</accession>
<evidence type="ECO:0000256" key="1">
    <source>
        <dbReference type="SAM" id="MobiDB-lite"/>
    </source>
</evidence>
<evidence type="ECO:0000313" key="2">
    <source>
        <dbReference type="EMBL" id="MBO1867958.1"/>
    </source>
</evidence>
<dbReference type="AlphaFoldDB" id="A0A939MF06"/>
<proteinExistence type="predicted"/>